<dbReference type="Pfam" id="PF20805">
    <property type="entry name" value="Integrin_A_Ig_2"/>
    <property type="match status" value="1"/>
</dbReference>
<keyword evidence="9 17" id="KW-0130">Cell adhesion</keyword>
<dbReference type="InterPro" id="IPR048285">
    <property type="entry name" value="Integrin_alpha_Ig-like_2"/>
</dbReference>
<dbReference type="GO" id="GO:0005178">
    <property type="term" value="F:integrin binding"/>
    <property type="evidence" value="ECO:0007669"/>
    <property type="project" value="TreeGrafter"/>
</dbReference>
<evidence type="ECO:0000256" key="11">
    <source>
        <dbReference type="ARBA" id="ARBA00023037"/>
    </source>
</evidence>
<evidence type="ECO:0000256" key="9">
    <source>
        <dbReference type="ARBA" id="ARBA00022889"/>
    </source>
</evidence>
<dbReference type="Pfam" id="PF20806">
    <property type="entry name" value="Integrin_A_Ig_3"/>
    <property type="match status" value="1"/>
</dbReference>
<dbReference type="GeneTree" id="ENSGT00940000158061"/>
<feature type="repeat" description="FG-GAP" evidence="16">
    <location>
        <begin position="298"/>
        <end position="363"/>
    </location>
</feature>
<keyword evidence="5" id="KW-0479">Metal-binding</keyword>
<dbReference type="PRINTS" id="PR01185">
    <property type="entry name" value="INTEGRINA"/>
</dbReference>
<feature type="repeat" description="FG-GAP" evidence="16">
    <location>
        <begin position="195"/>
        <end position="247"/>
    </location>
</feature>
<dbReference type="InterPro" id="IPR013517">
    <property type="entry name" value="FG-GAP"/>
</dbReference>
<evidence type="ECO:0000313" key="23">
    <source>
        <dbReference type="Proteomes" id="UP000694580"/>
    </source>
</evidence>
<dbReference type="Gene3D" id="2.60.40.1460">
    <property type="entry name" value="Integrin domains. Chain A, domain 2"/>
    <property type="match status" value="1"/>
</dbReference>
<dbReference type="FunFam" id="2.130.10.130:FF:000003">
    <property type="entry name" value="Integrin alpha V"/>
    <property type="match status" value="1"/>
</dbReference>
<evidence type="ECO:0000256" key="7">
    <source>
        <dbReference type="ARBA" id="ARBA00022737"/>
    </source>
</evidence>
<evidence type="ECO:0008006" key="24">
    <source>
        <dbReference type="Google" id="ProtNLM"/>
    </source>
</evidence>
<dbReference type="Gene3D" id="2.130.10.130">
    <property type="entry name" value="Integrin alpha, N-terminal"/>
    <property type="match status" value="1"/>
</dbReference>
<evidence type="ECO:0000256" key="6">
    <source>
        <dbReference type="ARBA" id="ARBA00022729"/>
    </source>
</evidence>
<dbReference type="Gene3D" id="2.60.40.1510">
    <property type="entry name" value="ntegrin, alpha v. Chain A, domain 3"/>
    <property type="match status" value="1"/>
</dbReference>
<dbReference type="InterPro" id="IPR048286">
    <property type="entry name" value="Integrin_alpha_Ig-like_3"/>
</dbReference>
<dbReference type="GO" id="GO:0033627">
    <property type="term" value="P:cell adhesion mediated by integrin"/>
    <property type="evidence" value="ECO:0007669"/>
    <property type="project" value="TreeGrafter"/>
</dbReference>
<keyword evidence="4 17" id="KW-0812">Transmembrane</keyword>
<evidence type="ECO:0000256" key="5">
    <source>
        <dbReference type="ARBA" id="ARBA00022723"/>
    </source>
</evidence>
<keyword evidence="12 17" id="KW-0472">Membrane</keyword>
<feature type="repeat" description="FG-GAP" evidence="16">
    <location>
        <begin position="365"/>
        <end position="423"/>
    </location>
</feature>
<keyword evidence="23" id="KW-1185">Reference proteome</keyword>
<evidence type="ECO:0000256" key="15">
    <source>
        <dbReference type="ARBA" id="ARBA00023180"/>
    </source>
</evidence>
<reference evidence="22" key="2">
    <citation type="submission" date="2025-08" db="UniProtKB">
        <authorList>
            <consortium name="Ensembl"/>
        </authorList>
    </citation>
    <scope>IDENTIFICATION</scope>
</reference>
<dbReference type="SUPFAM" id="SSF69179">
    <property type="entry name" value="Integrin domains"/>
    <property type="match status" value="3"/>
</dbReference>
<feature type="repeat" description="FG-GAP" evidence="16">
    <location>
        <begin position="129"/>
        <end position="190"/>
    </location>
</feature>
<keyword evidence="14 17" id="KW-0675">Receptor</keyword>
<dbReference type="PROSITE" id="PS00242">
    <property type="entry name" value="INTEGRIN_ALPHA"/>
    <property type="match status" value="1"/>
</dbReference>
<dbReference type="AlphaFoldDB" id="A0AAY4CJU0"/>
<dbReference type="Pfam" id="PF08441">
    <property type="entry name" value="Integrin_A_Ig_1"/>
    <property type="match status" value="1"/>
</dbReference>
<keyword evidence="10 17" id="KW-1133">Transmembrane helix</keyword>
<evidence type="ECO:0000256" key="8">
    <source>
        <dbReference type="ARBA" id="ARBA00022837"/>
    </source>
</evidence>
<dbReference type="GO" id="GO:0007229">
    <property type="term" value="P:integrin-mediated signaling pathway"/>
    <property type="evidence" value="ECO:0007669"/>
    <property type="project" value="UniProtKB-KW"/>
</dbReference>
<keyword evidence="7" id="KW-0677">Repeat</keyword>
<evidence type="ECO:0000256" key="12">
    <source>
        <dbReference type="ARBA" id="ARBA00023136"/>
    </source>
</evidence>
<feature type="transmembrane region" description="Helical" evidence="17">
    <location>
        <begin position="882"/>
        <end position="904"/>
    </location>
</feature>
<dbReference type="PANTHER" id="PTHR23220">
    <property type="entry name" value="INTEGRIN ALPHA"/>
    <property type="match status" value="1"/>
</dbReference>
<dbReference type="PROSITE" id="PS51470">
    <property type="entry name" value="FG_GAP"/>
    <property type="match status" value="6"/>
</dbReference>
<dbReference type="InterPro" id="IPR000413">
    <property type="entry name" value="Integrin_alpha"/>
</dbReference>
<dbReference type="SMART" id="SM00191">
    <property type="entry name" value="Int_alpha"/>
    <property type="match status" value="4"/>
</dbReference>
<keyword evidence="15" id="KW-0325">Glycoprotein</keyword>
<sequence>RRGTGAGIPLPFVNRRPRPPRQAKLSRMAVTHLWLSLAAVLRSCAAFNLDVENPTVYCGPEGSYFGYAVDFYLANTTSVSVLVGAPKANTSQTNITEGGSVFYCPWSLNQANCHSIAFDSEGDRPVRLNDTDHQAEFKSHQWFGATVRSHGDTILACAPLYSWRTKEDIPRADTTGTCYLSVGNFSKFVEYAPCRTEFFGRPGQGYCQGGFSADFTKDGKVVLGGPGSFFWQGQVITAVKEEIIKAFYPGYFLSFVRGEKQTRANIRNIYHDDTYKGYSVTVGEFSKDDVEGSSHTHKNRMSIFVFQMGSYFGYSVATMDVNNDGLTDLLVGAPMFMLRDTDGRLEEMGRVYLYLQKGLLDLQPQLPHLTGTQVFGRFGSSIAPLGDLNLDGFNDVAVSCPFGGEDKQGLVLIYNGFSGGVRDKPSQVITGQWASGMLPSSFGFTMRGSQDLDRNGYPDLIVGAFGVDKAILYRSRPIVNTSASLSVYPAMINPEEKHCLLMPNHTHCSVSSGGNPIFQLDRLKQKGAVRRTLFVDSQQPTLQRNVKVPNGARVCHETKIYLRDEKEFRDKLSPIYVALNFSLDPQAATDTHGLRPILNYQTTEFLEQKAQILLDCGEDNICVPDLKLSVQGDRKEVYLGDENALTLTFNAKNEGGGAYEAELYVVLPPEADYSGIQAGVFSRCALTQFFVYCMISLVVCLKLIVLIPYDLQLWAGLRFTVPRLKDTRKTVQFDLQIRSKNENNSHSEMIAYKVEVKVQADVILQGVSRPDKVFFPPQDWRVTKRLEVEQDVGPSIQHVYELVNNGPSRISHTLLELRCPKNLLGHRFMYPLEVTSEGPVNCTTNHTVNPFRLKVRELKEERLSTKPHLVWNKSESQYAVPLWIIILAILAGLLLLALLIYVLYKLGFFKRTEYGTALEKAQLKPQAASEA</sequence>
<dbReference type="InterPro" id="IPR032695">
    <property type="entry name" value="Integrin_dom_sf"/>
</dbReference>
<evidence type="ECO:0000259" key="19">
    <source>
        <dbReference type="Pfam" id="PF08441"/>
    </source>
</evidence>
<dbReference type="GO" id="GO:0046872">
    <property type="term" value="F:metal ion binding"/>
    <property type="evidence" value="ECO:0007669"/>
    <property type="project" value="UniProtKB-KW"/>
</dbReference>
<evidence type="ECO:0000256" key="2">
    <source>
        <dbReference type="ARBA" id="ARBA00008054"/>
    </source>
</evidence>
<evidence type="ECO:0000256" key="10">
    <source>
        <dbReference type="ARBA" id="ARBA00022989"/>
    </source>
</evidence>
<keyword evidence="11 17" id="KW-0401">Integrin</keyword>
<dbReference type="InterPro" id="IPR018184">
    <property type="entry name" value="Integrin_alpha_C_CS"/>
</dbReference>
<feature type="signal peptide" evidence="18">
    <location>
        <begin position="1"/>
        <end position="46"/>
    </location>
</feature>
<feature type="repeat" description="FG-GAP" evidence="16">
    <location>
        <begin position="48"/>
        <end position="113"/>
    </location>
</feature>
<dbReference type="Gene3D" id="2.60.40.1530">
    <property type="entry name" value="ntegrin, alpha v. Chain A, domain 4"/>
    <property type="match status" value="1"/>
</dbReference>
<dbReference type="InterPro" id="IPR028994">
    <property type="entry name" value="Integrin_alpha_N"/>
</dbReference>
<evidence type="ECO:0000256" key="17">
    <source>
        <dbReference type="RuleBase" id="RU003762"/>
    </source>
</evidence>
<evidence type="ECO:0000259" key="21">
    <source>
        <dbReference type="Pfam" id="PF20806"/>
    </source>
</evidence>
<feature type="domain" description="Integrin alpha third immunoglobulin-like" evidence="21">
    <location>
        <begin position="762"/>
        <end position="861"/>
    </location>
</feature>
<evidence type="ECO:0000256" key="3">
    <source>
        <dbReference type="ARBA" id="ARBA00022685"/>
    </source>
</evidence>
<evidence type="ECO:0000256" key="4">
    <source>
        <dbReference type="ARBA" id="ARBA00022692"/>
    </source>
</evidence>
<dbReference type="InterPro" id="IPR013649">
    <property type="entry name" value="Integrin_alpha_Ig-like_1"/>
</dbReference>
<dbReference type="GO" id="GO:0098609">
    <property type="term" value="P:cell-cell adhesion"/>
    <property type="evidence" value="ECO:0007669"/>
    <property type="project" value="TreeGrafter"/>
</dbReference>
<dbReference type="Ensembl" id="ENSDCDT00010040783.1">
    <property type="protein sequence ID" value="ENSDCDP00010032894.1"/>
    <property type="gene ID" value="ENSDCDG00010020790.1"/>
</dbReference>
<accession>A0AAY4CJU0</accession>
<dbReference type="GO" id="GO:0009897">
    <property type="term" value="C:external side of plasma membrane"/>
    <property type="evidence" value="ECO:0007669"/>
    <property type="project" value="TreeGrafter"/>
</dbReference>
<feature type="repeat" description="FG-GAP" evidence="16">
    <location>
        <begin position="427"/>
        <end position="490"/>
    </location>
</feature>
<dbReference type="InterPro" id="IPR013519">
    <property type="entry name" value="Int_alpha_beta-p"/>
</dbReference>
<evidence type="ECO:0000256" key="1">
    <source>
        <dbReference type="ARBA" id="ARBA00004479"/>
    </source>
</evidence>
<dbReference type="Proteomes" id="UP000694580">
    <property type="component" value="Chromosome 10"/>
</dbReference>
<keyword evidence="13" id="KW-1015">Disulfide bond</keyword>
<dbReference type="GO" id="GO:0001525">
    <property type="term" value="P:angiogenesis"/>
    <property type="evidence" value="ECO:0007669"/>
    <property type="project" value="TreeGrafter"/>
</dbReference>
<gene>
    <name evidence="22" type="primary">ITGA5</name>
</gene>
<dbReference type="FunFam" id="2.60.40.1460:FF:000001">
    <property type="entry name" value="Integrin, alpha V"/>
    <property type="match status" value="1"/>
</dbReference>
<evidence type="ECO:0000259" key="20">
    <source>
        <dbReference type="Pfam" id="PF20805"/>
    </source>
</evidence>
<dbReference type="GO" id="GO:0007160">
    <property type="term" value="P:cell-matrix adhesion"/>
    <property type="evidence" value="ECO:0007669"/>
    <property type="project" value="TreeGrafter"/>
</dbReference>
<keyword evidence="6 18" id="KW-0732">Signal</keyword>
<dbReference type="GO" id="GO:0008305">
    <property type="term" value="C:integrin complex"/>
    <property type="evidence" value="ECO:0007669"/>
    <property type="project" value="InterPro"/>
</dbReference>
<dbReference type="FunFam" id="1.20.5.930:FF:000001">
    <property type="entry name" value="Integrin subunit alpha V"/>
    <property type="match status" value="1"/>
</dbReference>
<organism evidence="22 23">
    <name type="scientific">Denticeps clupeoides</name>
    <name type="common">denticle herring</name>
    <dbReference type="NCBI Taxonomy" id="299321"/>
    <lineage>
        <taxon>Eukaryota</taxon>
        <taxon>Metazoa</taxon>
        <taxon>Chordata</taxon>
        <taxon>Craniata</taxon>
        <taxon>Vertebrata</taxon>
        <taxon>Euteleostomi</taxon>
        <taxon>Actinopterygii</taxon>
        <taxon>Neopterygii</taxon>
        <taxon>Teleostei</taxon>
        <taxon>Clupei</taxon>
        <taxon>Clupeiformes</taxon>
        <taxon>Denticipitoidei</taxon>
        <taxon>Denticipitidae</taxon>
        <taxon>Denticeps</taxon>
    </lineage>
</organism>
<evidence type="ECO:0000256" key="18">
    <source>
        <dbReference type="SAM" id="SignalP"/>
    </source>
</evidence>
<evidence type="ECO:0000313" key="22">
    <source>
        <dbReference type="Ensembl" id="ENSDCDP00010032894.1"/>
    </source>
</evidence>
<comment type="similarity">
    <text evidence="2 17">Belongs to the integrin alpha chain family.</text>
</comment>
<feature type="domain" description="Integrin alpha second immunoglobulin-like" evidence="20">
    <location>
        <begin position="616"/>
        <end position="756"/>
    </location>
</feature>
<dbReference type="Pfam" id="PF01839">
    <property type="entry name" value="FG-GAP"/>
    <property type="match status" value="2"/>
</dbReference>
<evidence type="ECO:0000256" key="14">
    <source>
        <dbReference type="ARBA" id="ARBA00023170"/>
    </source>
</evidence>
<proteinExistence type="inferred from homology"/>
<keyword evidence="8" id="KW-0106">Calcium</keyword>
<feature type="chain" id="PRO_5044336067" description="Integrin alpha-2 domain-containing protein" evidence="18">
    <location>
        <begin position="47"/>
        <end position="931"/>
    </location>
</feature>
<name>A0AAY4CJU0_9TELE</name>
<reference evidence="22 23" key="1">
    <citation type="submission" date="2020-06" db="EMBL/GenBank/DDBJ databases">
        <authorList>
            <consortium name="Wellcome Sanger Institute Data Sharing"/>
        </authorList>
    </citation>
    <scope>NUCLEOTIDE SEQUENCE [LARGE SCALE GENOMIC DNA]</scope>
</reference>
<comment type="subcellular location">
    <subcellularLocation>
        <location evidence="1 17">Membrane</location>
        <topology evidence="1 17">Single-pass type I membrane protein</topology>
    </subcellularLocation>
</comment>
<dbReference type="SUPFAM" id="SSF69318">
    <property type="entry name" value="Integrin alpha N-terminal domain"/>
    <property type="match status" value="1"/>
</dbReference>
<dbReference type="Gene3D" id="1.20.5.930">
    <property type="entry name" value="Bicelle-embedded integrin alpha(iib) transmembrane segment"/>
    <property type="match status" value="1"/>
</dbReference>
<feature type="domain" description="Integrin alpha first immunoglubulin-like" evidence="19">
    <location>
        <begin position="518"/>
        <end position="615"/>
    </location>
</feature>
<dbReference type="PANTHER" id="PTHR23220:SF3">
    <property type="entry name" value="INTEGRIN ALPHA-5"/>
    <property type="match status" value="1"/>
</dbReference>
<keyword evidence="3" id="KW-0165">Cleavage on pair of basic residues</keyword>
<reference evidence="22" key="3">
    <citation type="submission" date="2025-09" db="UniProtKB">
        <authorList>
            <consortium name="Ensembl"/>
        </authorList>
    </citation>
    <scope>IDENTIFICATION</scope>
</reference>
<protein>
    <recommendedName>
        <fullName evidence="24">Integrin alpha-2 domain-containing protein</fullName>
    </recommendedName>
</protein>
<evidence type="ECO:0000256" key="13">
    <source>
        <dbReference type="ARBA" id="ARBA00023157"/>
    </source>
</evidence>
<evidence type="ECO:0000256" key="16">
    <source>
        <dbReference type="PROSITE-ProRule" id="PRU00803"/>
    </source>
</evidence>